<dbReference type="AlphaFoldDB" id="G0RF32"/>
<organism evidence="3">
    <name type="scientific">Hypocrea jecorina (strain QM6a)</name>
    <name type="common">Trichoderma reesei</name>
    <dbReference type="NCBI Taxonomy" id="431241"/>
    <lineage>
        <taxon>Eukaryota</taxon>
        <taxon>Fungi</taxon>
        <taxon>Dikarya</taxon>
        <taxon>Ascomycota</taxon>
        <taxon>Pezizomycotina</taxon>
        <taxon>Sordariomycetes</taxon>
        <taxon>Hypocreomycetidae</taxon>
        <taxon>Hypocreales</taxon>
        <taxon>Hypocreaceae</taxon>
        <taxon>Trichoderma</taxon>
    </lineage>
</organism>
<dbReference type="EMBL" id="GL985060">
    <property type="protein sequence ID" value="EGR50417.1"/>
    <property type="molecule type" value="Genomic_DNA"/>
</dbReference>
<sequence>MSNGIPVRDKLLAGIAFNLAGGRQMMQQQQYPRMEEAPHNQYQMYGPVASLQQSLNEAFRVHPDFLKQSELAPGEETTITLTEDVEADLLEMTLAQRKKILSEHFSQRLDQRENTSRRLQAITGMYNDTIFAPDVENPDGQGSSERLRLFLRSACRENGYRKLELDLCGFFTISVDHDIRGEPLGSVPPEPDVDGAGNPCLRSEGGSLTLFEADARDRSDRTTTWQWWKFCKPLGSFEPDDRHHLAPDVAEEEEATAEGEAWIIMAIPKTQIEVLEESWMKDADPGSRTTGDYLLSCAIPWKMRSEDKAITQRRKRVAYRYSRDGFPALATSKKTGDINDVWSGFRDTEVDSIAWMFTERQMAMNSCLVHGLSAVDADWVHVPPQVSEEEKPQQRQQEEQQQEEGEEQQQLGEPRKRRAEGTQRPRGAKRAGGERKPSGLRNEVHEEDI</sequence>
<dbReference type="VEuPathDB" id="FungiDB:TRIREDRAFT_105537"/>
<feature type="compositionally biased region" description="Basic and acidic residues" evidence="1">
    <location>
        <begin position="388"/>
        <end position="398"/>
    </location>
</feature>
<feature type="region of interest" description="Disordered" evidence="1">
    <location>
        <begin position="385"/>
        <end position="449"/>
    </location>
</feature>
<keyword evidence="3" id="KW-1185">Reference proteome</keyword>
<dbReference type="Proteomes" id="UP000008984">
    <property type="component" value="Unassembled WGS sequence"/>
</dbReference>
<evidence type="ECO:0000313" key="3">
    <source>
        <dbReference type="Proteomes" id="UP000008984"/>
    </source>
</evidence>
<name>G0RF32_HYPJQ</name>
<reference evidence="2 3" key="1">
    <citation type="journal article" date="2008" name="Nat. Biotechnol.">
        <title>Genome sequencing and analysis of the biomass-degrading fungus Trichoderma reesei (syn. Hypocrea jecorina).</title>
        <authorList>
            <person name="Martinez D."/>
            <person name="Berka R.M."/>
            <person name="Henrissat B."/>
            <person name="Saloheimo M."/>
            <person name="Arvas M."/>
            <person name="Baker S.E."/>
            <person name="Chapman J."/>
            <person name="Chertkov O."/>
            <person name="Coutinho P.M."/>
            <person name="Cullen D."/>
            <person name="Danchin E.G."/>
            <person name="Grigoriev I.V."/>
            <person name="Harris P."/>
            <person name="Jackson M."/>
            <person name="Kubicek C.P."/>
            <person name="Han C.S."/>
            <person name="Ho I."/>
            <person name="Larrondo L.F."/>
            <person name="de Leon A.L."/>
            <person name="Magnuson J.K."/>
            <person name="Merino S."/>
            <person name="Misra M."/>
            <person name="Nelson B."/>
            <person name="Putnam N."/>
            <person name="Robbertse B."/>
            <person name="Salamov A.A."/>
            <person name="Schmoll M."/>
            <person name="Terry A."/>
            <person name="Thayer N."/>
            <person name="Westerholm-Parvinen A."/>
            <person name="Schoch C.L."/>
            <person name="Yao J."/>
            <person name="Barabote R."/>
            <person name="Nelson M.A."/>
            <person name="Detter C."/>
            <person name="Bruce D."/>
            <person name="Kuske C.R."/>
            <person name="Xie G."/>
            <person name="Richardson P."/>
            <person name="Rokhsar D.S."/>
            <person name="Lucas S.M."/>
            <person name="Rubin E.M."/>
            <person name="Dunn-Coleman N."/>
            <person name="Ward M."/>
            <person name="Brettin T.S."/>
        </authorList>
    </citation>
    <scope>NUCLEOTIDE SEQUENCE [LARGE SCALE GENOMIC DNA]</scope>
    <source>
        <strain evidence="2 3">QM6a</strain>
    </source>
</reference>
<dbReference type="KEGG" id="tre:TRIREDRAFT_105537"/>
<evidence type="ECO:0000256" key="1">
    <source>
        <dbReference type="SAM" id="MobiDB-lite"/>
    </source>
</evidence>
<gene>
    <name evidence="2" type="ORF">TRIREDRAFT_105537</name>
</gene>
<dbReference type="RefSeq" id="XP_006963902.1">
    <property type="nucleotide sequence ID" value="XM_006963840.1"/>
</dbReference>
<dbReference type="GeneID" id="18481064"/>
<proteinExistence type="predicted"/>
<dbReference type="HOGENOM" id="CLU_642809_0_0_1"/>
<protein>
    <submittedName>
        <fullName evidence="2">Predicted protein</fullName>
    </submittedName>
</protein>
<accession>G0RF32</accession>
<evidence type="ECO:0000313" key="2">
    <source>
        <dbReference type="EMBL" id="EGR50417.1"/>
    </source>
</evidence>
<dbReference type="eggNOG" id="ENOG502R6EU">
    <property type="taxonomic scope" value="Eukaryota"/>
</dbReference>
<dbReference type="OrthoDB" id="5102470at2759"/>
<dbReference type="STRING" id="431241.G0RF32"/>